<evidence type="ECO:0000256" key="1">
    <source>
        <dbReference type="SAM" id="MobiDB-lite"/>
    </source>
</evidence>
<proteinExistence type="predicted"/>
<dbReference type="AlphaFoldDB" id="A0A368KVC0"/>
<dbReference type="RefSeq" id="WP_114368256.1">
    <property type="nucleotide sequence ID" value="NZ_QPEX01000011.1"/>
</dbReference>
<feature type="region of interest" description="Disordered" evidence="1">
    <location>
        <begin position="1"/>
        <end position="70"/>
    </location>
</feature>
<dbReference type="Proteomes" id="UP000253562">
    <property type="component" value="Unassembled WGS sequence"/>
</dbReference>
<sequence>MASFSGVQDFWHPHLPENRPQPLWQDEPHEGAPQVGSQPQSAGAAQVASGAQHEASGAAHEGSQPHEDPQWLFLQENKLCKASRSGVQCFFLQQLVAQVSQASQAEGAAQVASGAQQVGSGAQQVAATGAQQEGFGMQQRGFGVQHFGV</sequence>
<feature type="compositionally biased region" description="Low complexity" evidence="1">
    <location>
        <begin position="34"/>
        <end position="52"/>
    </location>
</feature>
<dbReference type="OrthoDB" id="9938139at2"/>
<gene>
    <name evidence="2" type="ORF">DTL42_08345</name>
</gene>
<comment type="caution">
    <text evidence="2">The sequence shown here is derived from an EMBL/GenBank/DDBJ whole genome shotgun (WGS) entry which is preliminary data.</text>
</comment>
<accession>A0A368KVC0</accession>
<evidence type="ECO:0000313" key="3">
    <source>
        <dbReference type="Proteomes" id="UP000253562"/>
    </source>
</evidence>
<protein>
    <submittedName>
        <fullName evidence="2">Uncharacterized protein</fullName>
    </submittedName>
</protein>
<reference evidence="2 3" key="1">
    <citation type="submission" date="2018-07" db="EMBL/GenBank/DDBJ databases">
        <title>Comparative genomes isolates from brazilian mangrove.</title>
        <authorList>
            <person name="De Araujo J.E."/>
            <person name="Taketani R.G."/>
            <person name="Silva M.C.P."/>
            <person name="Lourenco M.V."/>
            <person name="Oliveira V.M."/>
            <person name="Andreote F.D."/>
        </authorList>
    </citation>
    <scope>NUCLEOTIDE SEQUENCE [LARGE SCALE GENOMIC DNA]</scope>
    <source>
        <strain evidence="2 3">HEX PRIS-MGV</strain>
    </source>
</reference>
<organism evidence="2 3">
    <name type="scientific">Bremerella cremea</name>
    <dbReference type="NCBI Taxonomy" id="1031537"/>
    <lineage>
        <taxon>Bacteria</taxon>
        <taxon>Pseudomonadati</taxon>
        <taxon>Planctomycetota</taxon>
        <taxon>Planctomycetia</taxon>
        <taxon>Pirellulales</taxon>
        <taxon>Pirellulaceae</taxon>
        <taxon>Bremerella</taxon>
    </lineage>
</organism>
<evidence type="ECO:0000313" key="2">
    <source>
        <dbReference type="EMBL" id="RCS52832.1"/>
    </source>
</evidence>
<dbReference type="EMBL" id="QPEX01000011">
    <property type="protein sequence ID" value="RCS52832.1"/>
    <property type="molecule type" value="Genomic_DNA"/>
</dbReference>
<name>A0A368KVC0_9BACT</name>